<name>A0ABU6DT79_9GAMM</name>
<evidence type="ECO:0000256" key="1">
    <source>
        <dbReference type="SAM" id="MobiDB-lite"/>
    </source>
</evidence>
<feature type="region of interest" description="Disordered" evidence="1">
    <location>
        <begin position="107"/>
        <end position="148"/>
    </location>
</feature>
<organism evidence="2 3">
    <name type="scientific">Acinetobacter pollinis</name>
    <dbReference type="NCBI Taxonomy" id="2605270"/>
    <lineage>
        <taxon>Bacteria</taxon>
        <taxon>Pseudomonadati</taxon>
        <taxon>Pseudomonadota</taxon>
        <taxon>Gammaproteobacteria</taxon>
        <taxon>Moraxellales</taxon>
        <taxon>Moraxellaceae</taxon>
        <taxon>Acinetobacter</taxon>
    </lineage>
</organism>
<evidence type="ECO:0000313" key="3">
    <source>
        <dbReference type="Proteomes" id="UP001339883"/>
    </source>
</evidence>
<dbReference type="EMBL" id="VTDN01000003">
    <property type="protein sequence ID" value="MEB5476344.1"/>
    <property type="molecule type" value="Genomic_DNA"/>
</dbReference>
<proteinExistence type="predicted"/>
<dbReference type="Proteomes" id="UP001339883">
    <property type="component" value="Unassembled WGS sequence"/>
</dbReference>
<keyword evidence="3" id="KW-1185">Reference proteome</keyword>
<gene>
    <name evidence="2" type="ORF">I2F25_04635</name>
</gene>
<reference evidence="2 3" key="1">
    <citation type="submission" date="2019-08" db="EMBL/GenBank/DDBJ databases">
        <title>Five species of Acinetobacter isolated from floral nectar and animal pollinators.</title>
        <authorList>
            <person name="Hendry T.A."/>
        </authorList>
    </citation>
    <scope>NUCLEOTIDE SEQUENCE [LARGE SCALE GENOMIC DNA]</scope>
    <source>
        <strain evidence="2 3">MD18.27</strain>
    </source>
</reference>
<evidence type="ECO:0000313" key="2">
    <source>
        <dbReference type="EMBL" id="MEB5476344.1"/>
    </source>
</evidence>
<dbReference type="Pfam" id="PF11304">
    <property type="entry name" value="DUF3106"/>
    <property type="match status" value="1"/>
</dbReference>
<dbReference type="InterPro" id="IPR021455">
    <property type="entry name" value="DUF3106"/>
</dbReference>
<sequence length="148" mass="17807">MEAKKVVLMCSTFLFLQTSSASFDHFWPFSQKNHTPTPTDDNWNELTVQQQETLLQRYQSIKDISESQRTALQQKMDWFTQLPEEEQQKMREAWQQMNSQERKQMRMLMQQAKTKEERDTIREEYIRKYRPSTEQNDIDAASMPTESN</sequence>
<dbReference type="RefSeq" id="WP_196337890.1">
    <property type="nucleotide sequence ID" value="NZ_VTDN01000003.1"/>
</dbReference>
<feature type="compositionally biased region" description="Basic and acidic residues" evidence="1">
    <location>
        <begin position="113"/>
        <end position="127"/>
    </location>
</feature>
<protein>
    <submittedName>
        <fullName evidence="2">DUF3106 domain-containing protein</fullName>
    </submittedName>
</protein>
<comment type="caution">
    <text evidence="2">The sequence shown here is derived from an EMBL/GenBank/DDBJ whole genome shotgun (WGS) entry which is preliminary data.</text>
</comment>
<accession>A0ABU6DT79</accession>